<reference evidence="2 3" key="1">
    <citation type="submission" date="2019-03" db="EMBL/GenBank/DDBJ databases">
        <title>First draft genome of Liparis tanakae, snailfish: a comprehensive survey of snailfish specific genes.</title>
        <authorList>
            <person name="Kim W."/>
            <person name="Song I."/>
            <person name="Jeong J.-H."/>
            <person name="Kim D."/>
            <person name="Kim S."/>
            <person name="Ryu S."/>
            <person name="Song J.Y."/>
            <person name="Lee S.K."/>
        </authorList>
    </citation>
    <scope>NUCLEOTIDE SEQUENCE [LARGE SCALE GENOMIC DNA]</scope>
    <source>
        <tissue evidence="2">Muscle</tissue>
    </source>
</reference>
<evidence type="ECO:0000313" key="2">
    <source>
        <dbReference type="EMBL" id="TNN80521.1"/>
    </source>
</evidence>
<gene>
    <name evidence="2" type="ORF">EYF80_009260</name>
</gene>
<comment type="caution">
    <text evidence="2">The sequence shown here is derived from an EMBL/GenBank/DDBJ whole genome shotgun (WGS) entry which is preliminary data.</text>
</comment>
<feature type="compositionally biased region" description="Polar residues" evidence="1">
    <location>
        <begin position="1"/>
        <end position="10"/>
    </location>
</feature>
<dbReference type="Proteomes" id="UP000314294">
    <property type="component" value="Unassembled WGS sequence"/>
</dbReference>
<protein>
    <submittedName>
        <fullName evidence="2">Uncharacterized protein</fullName>
    </submittedName>
</protein>
<keyword evidence="3" id="KW-1185">Reference proteome</keyword>
<proteinExistence type="predicted"/>
<evidence type="ECO:0000256" key="1">
    <source>
        <dbReference type="SAM" id="MobiDB-lite"/>
    </source>
</evidence>
<name>A0A4Z2IRN9_9TELE</name>
<dbReference type="EMBL" id="SRLO01000054">
    <property type="protein sequence ID" value="TNN80521.1"/>
    <property type="molecule type" value="Genomic_DNA"/>
</dbReference>
<evidence type="ECO:0000313" key="3">
    <source>
        <dbReference type="Proteomes" id="UP000314294"/>
    </source>
</evidence>
<feature type="region of interest" description="Disordered" evidence="1">
    <location>
        <begin position="1"/>
        <end position="83"/>
    </location>
</feature>
<dbReference type="AlphaFoldDB" id="A0A4Z2IRN9"/>
<organism evidence="2 3">
    <name type="scientific">Liparis tanakae</name>
    <name type="common">Tanaka's snailfish</name>
    <dbReference type="NCBI Taxonomy" id="230148"/>
    <lineage>
        <taxon>Eukaryota</taxon>
        <taxon>Metazoa</taxon>
        <taxon>Chordata</taxon>
        <taxon>Craniata</taxon>
        <taxon>Vertebrata</taxon>
        <taxon>Euteleostomi</taxon>
        <taxon>Actinopterygii</taxon>
        <taxon>Neopterygii</taxon>
        <taxon>Teleostei</taxon>
        <taxon>Neoteleostei</taxon>
        <taxon>Acanthomorphata</taxon>
        <taxon>Eupercaria</taxon>
        <taxon>Perciformes</taxon>
        <taxon>Cottioidei</taxon>
        <taxon>Cottales</taxon>
        <taxon>Liparidae</taxon>
        <taxon>Liparis</taxon>
    </lineage>
</organism>
<feature type="compositionally biased region" description="Polar residues" evidence="1">
    <location>
        <begin position="63"/>
        <end position="83"/>
    </location>
</feature>
<sequence>MTAKLGNQLNTTTTRLRSVGGRRRVSGGGAGDTRDADAAAGAHVGRGGGREEEEEEEGGQGFQEINNSYRSPGSTGEASPQTSLRTGTTLLGELFSDTSSPWWQWFTKSLRRSDSDKVCSWFVSTKVSRRQQDKVVVDIDHRHVEGRHFVDTEGLVPCWVQLLDLQLPLHPLHCVEGCCLVLLPHQQACLREETCSIKPLESFILNLLTALAERKRKDAITYHRDVKLAEGLAVQQLDLDLLPSRTGESPLPWVLGLRFLFVQGERAAFCRLTDDQWGRAENGSAQGTTGSGATTGAMWLSVGALKLCVVCLLSGSSHVDSVSIG</sequence>
<accession>A0A4Z2IRN9</accession>